<accession>A0A9X6ZQE1</accession>
<dbReference type="Proteomes" id="UP000224003">
    <property type="component" value="Unassembled WGS sequence"/>
</dbReference>
<evidence type="ECO:0000259" key="3">
    <source>
        <dbReference type="Pfam" id="PF01464"/>
    </source>
</evidence>
<evidence type="ECO:0000313" key="5">
    <source>
        <dbReference type="Proteomes" id="UP000224003"/>
    </source>
</evidence>
<feature type="transmembrane region" description="Helical" evidence="2">
    <location>
        <begin position="7"/>
        <end position="25"/>
    </location>
</feature>
<dbReference type="AlphaFoldDB" id="A0A9X6ZQE1"/>
<dbReference type="InterPro" id="IPR023346">
    <property type="entry name" value="Lysozyme-like_dom_sf"/>
</dbReference>
<evidence type="ECO:0000256" key="2">
    <source>
        <dbReference type="SAM" id="Phobius"/>
    </source>
</evidence>
<evidence type="ECO:0000256" key="1">
    <source>
        <dbReference type="SAM" id="MobiDB-lite"/>
    </source>
</evidence>
<keyword evidence="2" id="KW-1133">Transmembrane helix</keyword>
<dbReference type="Gene3D" id="1.10.530.10">
    <property type="match status" value="1"/>
</dbReference>
<keyword evidence="2" id="KW-0812">Transmembrane</keyword>
<keyword evidence="2" id="KW-0472">Membrane</keyword>
<reference evidence="4 5" key="1">
    <citation type="submission" date="2017-09" db="EMBL/GenBank/DDBJ databases">
        <title>Large-scale bioinformatics analysis of Bacillus genomes uncovers conserved roles of natural products in bacterial physiology.</title>
        <authorList>
            <consortium name="Agbiome Team Llc"/>
            <person name="Bleich R.M."/>
            <person name="Grubbs K.J."/>
            <person name="Santa Maria K.C."/>
            <person name="Allen S.E."/>
            <person name="Farag S."/>
            <person name="Shank E.A."/>
            <person name="Bowers A."/>
        </authorList>
    </citation>
    <scope>NUCLEOTIDE SEQUENCE [LARGE SCALE GENOMIC DNA]</scope>
    <source>
        <strain evidence="4 5">AFS085496</strain>
    </source>
</reference>
<dbReference type="RefSeq" id="WP_098517535.1">
    <property type="nucleotide sequence ID" value="NZ_NUVX01000075.1"/>
</dbReference>
<name>A0A9X6ZQE1_BACTU</name>
<sequence>MISRLTVLTAIVNLGLSFFIIYSIINIQTEANSYVPKPIKVHKSFNDTLAEKINNTVIEKKNEENPKDSFDYSLNSVVIDSIQKYNLSEKEMHSLLNSSNPFGASSGKDISKLKEKIEQQIEETKKNQEGIQQQIESPNKLSDDNKVPNSKTMSKDKIKSIAELKAKKYDIPNSWNISVIEELSNYKQNLITEDGNTTRKGIMQVRDDKIPFILENLGIPYKSGLENDVETNIEMGSYYLSYLSKQNTNEHYPFTAFYLGPRGAETLFKDTGSYESKFSNSIMKKLKKT</sequence>
<organism evidence="4 5">
    <name type="scientific">Bacillus thuringiensis</name>
    <dbReference type="NCBI Taxonomy" id="1428"/>
    <lineage>
        <taxon>Bacteria</taxon>
        <taxon>Bacillati</taxon>
        <taxon>Bacillota</taxon>
        <taxon>Bacilli</taxon>
        <taxon>Bacillales</taxon>
        <taxon>Bacillaceae</taxon>
        <taxon>Bacillus</taxon>
        <taxon>Bacillus cereus group</taxon>
    </lineage>
</organism>
<protein>
    <recommendedName>
        <fullName evidence="3">Transglycosylase SLT domain-containing protein</fullName>
    </recommendedName>
</protein>
<dbReference type="Pfam" id="PF01464">
    <property type="entry name" value="SLT"/>
    <property type="match status" value="1"/>
</dbReference>
<feature type="region of interest" description="Disordered" evidence="1">
    <location>
        <begin position="123"/>
        <end position="154"/>
    </location>
</feature>
<feature type="compositionally biased region" description="Polar residues" evidence="1">
    <location>
        <begin position="130"/>
        <end position="140"/>
    </location>
</feature>
<proteinExistence type="predicted"/>
<dbReference type="EMBL" id="NUVX01000075">
    <property type="protein sequence ID" value="PFJ30209.1"/>
    <property type="molecule type" value="Genomic_DNA"/>
</dbReference>
<evidence type="ECO:0000313" key="4">
    <source>
        <dbReference type="EMBL" id="PFJ30209.1"/>
    </source>
</evidence>
<dbReference type="SUPFAM" id="SSF53955">
    <property type="entry name" value="Lysozyme-like"/>
    <property type="match status" value="1"/>
</dbReference>
<feature type="domain" description="Transglycosylase SLT" evidence="3">
    <location>
        <begin position="165"/>
        <end position="257"/>
    </location>
</feature>
<gene>
    <name evidence="4" type="ORF">COJ15_30855</name>
</gene>
<comment type="caution">
    <text evidence="4">The sequence shown here is derived from an EMBL/GenBank/DDBJ whole genome shotgun (WGS) entry which is preliminary data.</text>
</comment>
<dbReference type="InterPro" id="IPR008258">
    <property type="entry name" value="Transglycosylase_SLT_dom_1"/>
</dbReference>